<feature type="binding site" evidence="9">
    <location>
        <begin position="314"/>
        <end position="316"/>
    </location>
    <ligand>
        <name>GTP</name>
        <dbReference type="ChEBI" id="CHEBI:37565"/>
    </ligand>
</feature>
<protein>
    <recommendedName>
        <fullName evidence="9">GTPase Obg</fullName>
        <ecNumber evidence="9">3.6.5.-</ecNumber>
    </recommendedName>
    <alternativeName>
        <fullName evidence="9">GTP-binding protein Obg</fullName>
    </alternativeName>
</protein>
<dbReference type="PROSITE" id="PS51881">
    <property type="entry name" value="OCT"/>
    <property type="match status" value="1"/>
</dbReference>
<dbReference type="InterPro" id="IPR014100">
    <property type="entry name" value="GTP-bd_Obg/CgtA"/>
</dbReference>
<dbReference type="PANTHER" id="PTHR11702:SF31">
    <property type="entry name" value="MITOCHONDRIAL RIBOSOME-ASSOCIATED GTPASE 2"/>
    <property type="match status" value="1"/>
</dbReference>
<dbReference type="Gene3D" id="3.30.300.350">
    <property type="entry name" value="GTP-binding protein OBG, C-terminal domain"/>
    <property type="match status" value="1"/>
</dbReference>
<keyword evidence="4 9" id="KW-0479">Metal-binding</keyword>
<evidence type="ECO:0000256" key="7">
    <source>
        <dbReference type="ARBA" id="ARBA00022842"/>
    </source>
</evidence>
<dbReference type="NCBIfam" id="TIGR03595">
    <property type="entry name" value="Obg_CgtA_exten"/>
    <property type="match status" value="1"/>
</dbReference>
<feature type="binding site" evidence="9">
    <location>
        <begin position="212"/>
        <end position="215"/>
    </location>
    <ligand>
        <name>GTP</name>
        <dbReference type="ChEBI" id="CHEBI:37565"/>
    </ligand>
</feature>
<dbReference type="NCBIfam" id="NF008955">
    <property type="entry name" value="PRK12297.1"/>
    <property type="match status" value="1"/>
</dbReference>
<dbReference type="Pfam" id="PF09269">
    <property type="entry name" value="DUF1967"/>
    <property type="match status" value="1"/>
</dbReference>
<keyword evidence="5 9" id="KW-0547">Nucleotide-binding</keyword>
<dbReference type="KEGG" id="xap:XA3_16820"/>
<dbReference type="InterPro" id="IPR036346">
    <property type="entry name" value="GTP-bd_prot_GTP1/OBG_C_sf"/>
</dbReference>
<dbReference type="GO" id="GO:0042254">
    <property type="term" value="P:ribosome biogenesis"/>
    <property type="evidence" value="ECO:0007669"/>
    <property type="project" value="UniProtKB-UniRule"/>
</dbReference>
<evidence type="ECO:0000256" key="1">
    <source>
        <dbReference type="ARBA" id="ARBA00001946"/>
    </source>
</evidence>
<keyword evidence="3 9" id="KW-0963">Cytoplasm</keyword>
<dbReference type="NCBIfam" id="TIGR02729">
    <property type="entry name" value="Obg_CgtA"/>
    <property type="match status" value="1"/>
</dbReference>
<dbReference type="Pfam" id="PF01018">
    <property type="entry name" value="GTP1_OBG"/>
    <property type="match status" value="1"/>
</dbReference>
<dbReference type="FunFam" id="2.70.210.12:FF:000001">
    <property type="entry name" value="GTPase Obg"/>
    <property type="match status" value="1"/>
</dbReference>
<feature type="binding site" evidence="9">
    <location>
        <position position="172"/>
    </location>
    <ligand>
        <name>Mg(2+)</name>
        <dbReference type="ChEBI" id="CHEBI:18420"/>
    </ligand>
</feature>
<evidence type="ECO:0000313" key="13">
    <source>
        <dbReference type="EMBL" id="BDR59241.1"/>
    </source>
</evidence>
<dbReference type="Pfam" id="PF01926">
    <property type="entry name" value="MMR_HSR1"/>
    <property type="match status" value="1"/>
</dbReference>
<keyword evidence="6 9" id="KW-0378">Hydrolase</keyword>
<accession>A0AAU9D346</accession>
<gene>
    <name evidence="9 13" type="primary">obg</name>
    <name evidence="13" type="ORF">XA3_16820</name>
</gene>
<dbReference type="HAMAP" id="MF_01454">
    <property type="entry name" value="GTPase_Obg"/>
    <property type="match status" value="1"/>
</dbReference>
<keyword evidence="8 9" id="KW-0342">GTP-binding</keyword>
<keyword evidence="14" id="KW-1185">Reference proteome</keyword>
<evidence type="ECO:0000256" key="3">
    <source>
        <dbReference type="ARBA" id="ARBA00022490"/>
    </source>
</evidence>
<evidence type="ECO:0000256" key="2">
    <source>
        <dbReference type="ARBA" id="ARBA00007699"/>
    </source>
</evidence>
<sequence length="430" mass="47024">MFVDETYIKVVAGSGGNGKVAFRHEKYVPNGGPAGGDGGKGGDIIAVADPGLKTLMDFKYRRKFKAEKGEDGQIKSMYGHGGKDLILQVPIGTIIKDANTHEILGDLTHAGQKVVVATGGRGGRGNIHFATSTHQAPEVAENGEPGQERELYLEMKLLADVGLVGFPSVGKSTFLSVVTSAKPKIAAYAFTTLRPNLGVLQFKDGRELVIADLPGIIEGASTGVGLGLVFLRHIERTRVLVHLVDLDPENGRDAFEDFEVIEAELKTYGEDVANKPTIVVGTKSDLPGAAEKLAQFKQSLTAKYGDRFTVYEISNQTHKGIDDLVAAMFNELSKVPRVVEEKNSALKHVDYKFTPEEEGFKITKLDEGRYELESEKVIKLLDRSNLDYYDGVMRFARSLRKMGVDEALRNFGVQDGDTVVIKDFELEFRD</sequence>
<dbReference type="InterPro" id="IPR031167">
    <property type="entry name" value="G_OBG"/>
</dbReference>
<dbReference type="CDD" id="cd01898">
    <property type="entry name" value="Obg"/>
    <property type="match status" value="1"/>
</dbReference>
<feature type="binding site" evidence="9">
    <location>
        <begin position="282"/>
        <end position="285"/>
    </location>
    <ligand>
        <name>GTP</name>
        <dbReference type="ChEBI" id="CHEBI:37565"/>
    </ligand>
</feature>
<dbReference type="AlphaFoldDB" id="A0AAU9D346"/>
<dbReference type="EMBL" id="AP026802">
    <property type="protein sequence ID" value="BDR59241.1"/>
    <property type="molecule type" value="Genomic_DNA"/>
</dbReference>
<dbReference type="Gene3D" id="3.40.50.300">
    <property type="entry name" value="P-loop containing nucleotide triphosphate hydrolases"/>
    <property type="match status" value="1"/>
</dbReference>
<organism evidence="13 14">
    <name type="scientific">Xylocopilactobacillus apicola</name>
    <dbReference type="NCBI Taxonomy" id="2932184"/>
    <lineage>
        <taxon>Bacteria</taxon>
        <taxon>Bacillati</taxon>
        <taxon>Bacillota</taxon>
        <taxon>Bacilli</taxon>
        <taxon>Lactobacillales</taxon>
        <taxon>Lactobacillaceae</taxon>
        <taxon>Xylocopilactobacillus</taxon>
    </lineage>
</organism>
<dbReference type="RefSeq" id="WP_317635047.1">
    <property type="nucleotide sequence ID" value="NZ_AP026802.1"/>
</dbReference>
<evidence type="ECO:0000313" key="14">
    <source>
        <dbReference type="Proteomes" id="UP001321861"/>
    </source>
</evidence>
<keyword evidence="7 9" id="KW-0460">Magnesium</keyword>
<feature type="domain" description="Obg" evidence="12">
    <location>
        <begin position="1"/>
        <end position="158"/>
    </location>
</feature>
<dbReference type="InterPro" id="IPR006074">
    <property type="entry name" value="GTP1-OBG_CS"/>
</dbReference>
<dbReference type="PROSITE" id="PS51710">
    <property type="entry name" value="G_OBG"/>
    <property type="match status" value="1"/>
</dbReference>
<comment type="function">
    <text evidence="9">An essential GTPase which binds GTP, GDP and possibly (p)ppGpp with moderate affinity, with high nucleotide exchange rates and a fairly low GTP hydrolysis rate. Plays a role in control of the cell cycle, stress response, ribosome biogenesis and in those bacteria that undergo differentiation, in morphogenesis control.</text>
</comment>
<dbReference type="PANTHER" id="PTHR11702">
    <property type="entry name" value="DEVELOPMENTALLY REGULATED GTP-BINDING PROTEIN-RELATED"/>
    <property type="match status" value="1"/>
</dbReference>
<dbReference type="InterPro" id="IPR045086">
    <property type="entry name" value="OBG_GTPase"/>
</dbReference>
<dbReference type="PIRSF" id="PIRSF002401">
    <property type="entry name" value="GTP_bd_Obg/CgtA"/>
    <property type="match status" value="1"/>
</dbReference>
<reference evidence="13 14" key="1">
    <citation type="journal article" date="2023" name="Microbiol. Spectr.">
        <title>Symbiosis of Carpenter Bees with Uncharacterized Lactic Acid Bacteria Showing NAD Auxotrophy.</title>
        <authorList>
            <person name="Kawasaki S."/>
            <person name="Ozawa K."/>
            <person name="Mori T."/>
            <person name="Yamamoto A."/>
            <person name="Ito M."/>
            <person name="Ohkuma M."/>
            <person name="Sakamoto M."/>
            <person name="Matsutani M."/>
        </authorList>
    </citation>
    <scope>NUCLEOTIDE SEQUENCE [LARGE SCALE GENOMIC DNA]</scope>
    <source>
        <strain evidence="13 14">XA3</strain>
    </source>
</reference>
<evidence type="ECO:0000259" key="12">
    <source>
        <dbReference type="PROSITE" id="PS51883"/>
    </source>
</evidence>
<dbReference type="InterPro" id="IPR015349">
    <property type="entry name" value="OCT_dom"/>
</dbReference>
<dbReference type="PRINTS" id="PR00326">
    <property type="entry name" value="GTP1OBG"/>
</dbReference>
<evidence type="ECO:0000259" key="11">
    <source>
        <dbReference type="PROSITE" id="PS51881"/>
    </source>
</evidence>
<dbReference type="InterPro" id="IPR006073">
    <property type="entry name" value="GTP-bd"/>
</dbReference>
<dbReference type="PROSITE" id="PS00905">
    <property type="entry name" value="GTP1_OBG"/>
    <property type="match status" value="1"/>
</dbReference>
<dbReference type="Proteomes" id="UP001321861">
    <property type="component" value="Chromosome"/>
</dbReference>
<dbReference type="GO" id="GO:0000287">
    <property type="term" value="F:magnesium ion binding"/>
    <property type="evidence" value="ECO:0007669"/>
    <property type="project" value="InterPro"/>
</dbReference>
<feature type="binding site" evidence="9">
    <location>
        <begin position="165"/>
        <end position="172"/>
    </location>
    <ligand>
        <name>GTP</name>
        <dbReference type="ChEBI" id="CHEBI:37565"/>
    </ligand>
</feature>
<dbReference type="SUPFAM" id="SSF82051">
    <property type="entry name" value="Obg GTP-binding protein N-terminal domain"/>
    <property type="match status" value="1"/>
</dbReference>
<dbReference type="NCBIfam" id="NF008954">
    <property type="entry name" value="PRK12296.1"/>
    <property type="match status" value="1"/>
</dbReference>
<evidence type="ECO:0000256" key="9">
    <source>
        <dbReference type="HAMAP-Rule" id="MF_01454"/>
    </source>
</evidence>
<evidence type="ECO:0000256" key="5">
    <source>
        <dbReference type="ARBA" id="ARBA00022741"/>
    </source>
</evidence>
<dbReference type="EC" id="3.6.5.-" evidence="9"/>
<evidence type="ECO:0000259" key="10">
    <source>
        <dbReference type="PROSITE" id="PS51710"/>
    </source>
</evidence>
<feature type="binding site" evidence="9">
    <location>
        <begin position="190"/>
        <end position="194"/>
    </location>
    <ligand>
        <name>GTP</name>
        <dbReference type="ChEBI" id="CHEBI:37565"/>
    </ligand>
</feature>
<feature type="domain" description="OBG-type G" evidence="10">
    <location>
        <begin position="159"/>
        <end position="333"/>
    </location>
</feature>
<dbReference type="SUPFAM" id="SSF102741">
    <property type="entry name" value="Obg GTP-binding protein C-terminal domain"/>
    <property type="match status" value="1"/>
</dbReference>
<comment type="similarity">
    <text evidence="2 9">Belongs to the TRAFAC class OBG-HflX-like GTPase superfamily. OBG GTPase family.</text>
</comment>
<dbReference type="PROSITE" id="PS51883">
    <property type="entry name" value="OBG"/>
    <property type="match status" value="1"/>
</dbReference>
<feature type="binding site" evidence="9">
    <location>
        <position position="192"/>
    </location>
    <ligand>
        <name>Mg(2+)</name>
        <dbReference type="ChEBI" id="CHEBI:18420"/>
    </ligand>
</feature>
<dbReference type="InterPro" id="IPR036726">
    <property type="entry name" value="GTP1_OBG_dom_sf"/>
</dbReference>
<evidence type="ECO:0000256" key="8">
    <source>
        <dbReference type="ARBA" id="ARBA00023134"/>
    </source>
</evidence>
<dbReference type="GO" id="GO:0005737">
    <property type="term" value="C:cytoplasm"/>
    <property type="evidence" value="ECO:0007669"/>
    <property type="project" value="UniProtKB-SubCell"/>
</dbReference>
<name>A0AAU9D346_9LACO</name>
<dbReference type="NCBIfam" id="NF008956">
    <property type="entry name" value="PRK12299.1"/>
    <property type="match status" value="1"/>
</dbReference>
<evidence type="ECO:0000256" key="4">
    <source>
        <dbReference type="ARBA" id="ARBA00022723"/>
    </source>
</evidence>
<dbReference type="SUPFAM" id="SSF52540">
    <property type="entry name" value="P-loop containing nucleoside triphosphate hydrolases"/>
    <property type="match status" value="1"/>
</dbReference>
<dbReference type="InterPro" id="IPR006169">
    <property type="entry name" value="GTP1_OBG_dom"/>
</dbReference>
<dbReference type="GO" id="GO:0005525">
    <property type="term" value="F:GTP binding"/>
    <property type="evidence" value="ECO:0007669"/>
    <property type="project" value="UniProtKB-UniRule"/>
</dbReference>
<dbReference type="InterPro" id="IPR027417">
    <property type="entry name" value="P-loop_NTPase"/>
</dbReference>
<comment type="subunit">
    <text evidence="9">Monomer.</text>
</comment>
<proteinExistence type="inferred from homology"/>
<evidence type="ECO:0000256" key="6">
    <source>
        <dbReference type="ARBA" id="ARBA00022801"/>
    </source>
</evidence>
<dbReference type="Gene3D" id="2.70.210.12">
    <property type="entry name" value="GTP1/OBG domain"/>
    <property type="match status" value="1"/>
</dbReference>
<comment type="subcellular location">
    <subcellularLocation>
        <location evidence="9">Cytoplasm</location>
    </subcellularLocation>
</comment>
<comment type="cofactor">
    <cofactor evidence="1 9">
        <name>Mg(2+)</name>
        <dbReference type="ChEBI" id="CHEBI:18420"/>
    </cofactor>
</comment>
<dbReference type="GO" id="GO:0003924">
    <property type="term" value="F:GTPase activity"/>
    <property type="evidence" value="ECO:0007669"/>
    <property type="project" value="UniProtKB-UniRule"/>
</dbReference>
<feature type="domain" description="OCT" evidence="11">
    <location>
        <begin position="352"/>
        <end position="430"/>
    </location>
</feature>